<dbReference type="Proteomes" id="UP000605670">
    <property type="component" value="Unassembled WGS sequence"/>
</dbReference>
<organism evidence="2 3">
    <name type="scientific">Ornithinimicrobium tianjinense</name>
    <dbReference type="NCBI Taxonomy" id="1195761"/>
    <lineage>
        <taxon>Bacteria</taxon>
        <taxon>Bacillati</taxon>
        <taxon>Actinomycetota</taxon>
        <taxon>Actinomycetes</taxon>
        <taxon>Micrococcales</taxon>
        <taxon>Ornithinimicrobiaceae</taxon>
        <taxon>Ornithinimicrobium</taxon>
    </lineage>
</organism>
<gene>
    <name evidence="2" type="ORF">GCM10011366_24010</name>
</gene>
<dbReference type="AlphaFoldDB" id="A0A917BS13"/>
<sequence>MAHELVLKLPQRQRQRQEGRQDDDGLERYLDEEGEVGEHHRHTNQRGGGPAAPMPGDGRFSQVTSRWLRVTSE</sequence>
<accession>A0A917BS13</accession>
<feature type="compositionally biased region" description="Basic and acidic residues" evidence="1">
    <location>
        <begin position="15"/>
        <end position="31"/>
    </location>
</feature>
<reference evidence="2" key="1">
    <citation type="journal article" date="2014" name="Int. J. Syst. Evol. Microbiol.">
        <title>Complete genome sequence of Corynebacterium casei LMG S-19264T (=DSM 44701T), isolated from a smear-ripened cheese.</title>
        <authorList>
            <consortium name="US DOE Joint Genome Institute (JGI-PGF)"/>
            <person name="Walter F."/>
            <person name="Albersmeier A."/>
            <person name="Kalinowski J."/>
            <person name="Ruckert C."/>
        </authorList>
    </citation>
    <scope>NUCLEOTIDE SEQUENCE</scope>
    <source>
        <strain evidence="2">CGMCC 1.12160</strain>
    </source>
</reference>
<evidence type="ECO:0000313" key="2">
    <source>
        <dbReference type="EMBL" id="GGF55318.1"/>
    </source>
</evidence>
<evidence type="ECO:0000256" key="1">
    <source>
        <dbReference type="SAM" id="MobiDB-lite"/>
    </source>
</evidence>
<feature type="region of interest" description="Disordered" evidence="1">
    <location>
        <begin position="1"/>
        <end position="73"/>
    </location>
</feature>
<name>A0A917BS13_9MICO</name>
<reference evidence="2" key="2">
    <citation type="submission" date="2020-09" db="EMBL/GenBank/DDBJ databases">
        <authorList>
            <person name="Sun Q."/>
            <person name="Zhou Y."/>
        </authorList>
    </citation>
    <scope>NUCLEOTIDE SEQUENCE</scope>
    <source>
        <strain evidence="2">CGMCC 1.12160</strain>
    </source>
</reference>
<evidence type="ECO:0000313" key="3">
    <source>
        <dbReference type="Proteomes" id="UP000605670"/>
    </source>
</evidence>
<comment type="caution">
    <text evidence="2">The sequence shown here is derived from an EMBL/GenBank/DDBJ whole genome shotgun (WGS) entry which is preliminary data.</text>
</comment>
<proteinExistence type="predicted"/>
<protein>
    <submittedName>
        <fullName evidence="2">Uncharacterized protein</fullName>
    </submittedName>
</protein>
<dbReference type="EMBL" id="BMEM01000004">
    <property type="protein sequence ID" value="GGF55318.1"/>
    <property type="molecule type" value="Genomic_DNA"/>
</dbReference>
<keyword evidence="3" id="KW-1185">Reference proteome</keyword>
<feature type="compositionally biased region" description="Polar residues" evidence="1">
    <location>
        <begin position="61"/>
        <end position="73"/>
    </location>
</feature>